<protein>
    <submittedName>
        <fullName evidence="9">MFS general substrate transporter</fullName>
    </submittedName>
</protein>
<dbReference type="EMBL" id="NBSH01000005">
    <property type="protein sequence ID" value="ORX38077.1"/>
    <property type="molecule type" value="Genomic_DNA"/>
</dbReference>
<feature type="transmembrane region" description="Helical" evidence="7">
    <location>
        <begin position="70"/>
        <end position="92"/>
    </location>
</feature>
<evidence type="ECO:0000259" key="8">
    <source>
        <dbReference type="PROSITE" id="PS50850"/>
    </source>
</evidence>
<keyword evidence="4 7" id="KW-0812">Transmembrane</keyword>
<dbReference type="GeneID" id="33557509"/>
<feature type="transmembrane region" description="Helical" evidence="7">
    <location>
        <begin position="197"/>
        <end position="219"/>
    </location>
</feature>
<organism evidence="9 10">
    <name type="scientific">Kockovaella imperatae</name>
    <dbReference type="NCBI Taxonomy" id="4999"/>
    <lineage>
        <taxon>Eukaryota</taxon>
        <taxon>Fungi</taxon>
        <taxon>Dikarya</taxon>
        <taxon>Basidiomycota</taxon>
        <taxon>Agaricomycotina</taxon>
        <taxon>Tremellomycetes</taxon>
        <taxon>Tremellales</taxon>
        <taxon>Cuniculitremaceae</taxon>
        <taxon>Kockovaella</taxon>
    </lineage>
</organism>
<dbReference type="InterPro" id="IPR036259">
    <property type="entry name" value="MFS_trans_sf"/>
</dbReference>
<feature type="transmembrane region" description="Helical" evidence="7">
    <location>
        <begin position="508"/>
        <end position="527"/>
    </location>
</feature>
<keyword evidence="6 7" id="KW-0472">Membrane</keyword>
<feature type="transmembrane region" description="Helical" evidence="7">
    <location>
        <begin position="239"/>
        <end position="258"/>
    </location>
</feature>
<comment type="subcellular location">
    <subcellularLocation>
        <location evidence="1">Membrane</location>
        <topology evidence="1">Multi-pass membrane protein</topology>
    </subcellularLocation>
</comment>
<reference evidence="9 10" key="1">
    <citation type="submission" date="2017-03" db="EMBL/GenBank/DDBJ databases">
        <title>Widespread Adenine N6-methylation of Active Genes in Fungi.</title>
        <authorList>
            <consortium name="DOE Joint Genome Institute"/>
            <person name="Mondo S.J."/>
            <person name="Dannebaum R.O."/>
            <person name="Kuo R.C."/>
            <person name="Louie K.B."/>
            <person name="Bewick A.J."/>
            <person name="Labutti K."/>
            <person name="Haridas S."/>
            <person name="Kuo A."/>
            <person name="Salamov A."/>
            <person name="Ahrendt S.R."/>
            <person name="Lau R."/>
            <person name="Bowen B.P."/>
            <person name="Lipzen A."/>
            <person name="Sullivan W."/>
            <person name="Andreopoulos W.B."/>
            <person name="Clum A."/>
            <person name="Lindquist E."/>
            <person name="Daum C."/>
            <person name="Northen T.R."/>
            <person name="Ramamoorthy G."/>
            <person name="Schmitz R.J."/>
            <person name="Gryganskyi A."/>
            <person name="Culley D."/>
            <person name="Magnuson J."/>
            <person name="James T.Y."/>
            <person name="O'Malley M.A."/>
            <person name="Stajich J.E."/>
            <person name="Spatafora J.W."/>
            <person name="Visel A."/>
            <person name="Grigoriev I.V."/>
        </authorList>
    </citation>
    <scope>NUCLEOTIDE SEQUENCE [LARGE SCALE GENOMIC DNA]</scope>
    <source>
        <strain evidence="9 10">NRRL Y-17943</strain>
    </source>
</reference>
<dbReference type="PROSITE" id="PS50850">
    <property type="entry name" value="MFS"/>
    <property type="match status" value="1"/>
</dbReference>
<evidence type="ECO:0000256" key="7">
    <source>
        <dbReference type="SAM" id="Phobius"/>
    </source>
</evidence>
<dbReference type="PANTHER" id="PTHR23511">
    <property type="entry name" value="SYNAPTIC VESICLE GLYCOPROTEIN 2"/>
    <property type="match status" value="1"/>
</dbReference>
<proteinExistence type="inferred from homology"/>
<keyword evidence="5 7" id="KW-1133">Transmembrane helix</keyword>
<evidence type="ECO:0000256" key="1">
    <source>
        <dbReference type="ARBA" id="ARBA00004141"/>
    </source>
</evidence>
<dbReference type="GO" id="GO:0022857">
    <property type="term" value="F:transmembrane transporter activity"/>
    <property type="evidence" value="ECO:0007669"/>
    <property type="project" value="InterPro"/>
</dbReference>
<keyword evidence="3" id="KW-0813">Transport</keyword>
<feature type="transmembrane region" description="Helical" evidence="7">
    <location>
        <begin position="104"/>
        <end position="122"/>
    </location>
</feature>
<feature type="domain" description="Major facilitator superfamily (MFS) profile" evidence="8">
    <location>
        <begin position="70"/>
        <end position="532"/>
    </location>
</feature>
<feature type="transmembrane region" description="Helical" evidence="7">
    <location>
        <begin position="421"/>
        <end position="440"/>
    </location>
</feature>
<comment type="caution">
    <text evidence="9">The sequence shown here is derived from an EMBL/GenBank/DDBJ whole genome shotgun (WGS) entry which is preliminary data.</text>
</comment>
<evidence type="ECO:0000256" key="3">
    <source>
        <dbReference type="ARBA" id="ARBA00022448"/>
    </source>
</evidence>
<accession>A0A1Y1UKL3</accession>
<dbReference type="OrthoDB" id="3936150at2759"/>
<dbReference type="Pfam" id="PF07690">
    <property type="entry name" value="MFS_1"/>
    <property type="match status" value="1"/>
</dbReference>
<dbReference type="FunFam" id="1.20.1250.20:FF:000171">
    <property type="entry name" value="MFS general substrate transporter"/>
    <property type="match status" value="1"/>
</dbReference>
<dbReference type="CDD" id="cd17316">
    <property type="entry name" value="MFS_SV2_like"/>
    <property type="match status" value="1"/>
</dbReference>
<evidence type="ECO:0000313" key="10">
    <source>
        <dbReference type="Proteomes" id="UP000193218"/>
    </source>
</evidence>
<evidence type="ECO:0000256" key="2">
    <source>
        <dbReference type="ARBA" id="ARBA00008335"/>
    </source>
</evidence>
<dbReference type="RefSeq" id="XP_021872064.1">
    <property type="nucleotide sequence ID" value="XM_022015700.1"/>
</dbReference>
<evidence type="ECO:0000256" key="5">
    <source>
        <dbReference type="ARBA" id="ARBA00022989"/>
    </source>
</evidence>
<dbReference type="AlphaFoldDB" id="A0A1Y1UKL3"/>
<dbReference type="SUPFAM" id="SSF103473">
    <property type="entry name" value="MFS general substrate transporter"/>
    <property type="match status" value="1"/>
</dbReference>
<feature type="transmembrane region" description="Helical" evidence="7">
    <location>
        <begin position="158"/>
        <end position="176"/>
    </location>
</feature>
<feature type="transmembrane region" description="Helical" evidence="7">
    <location>
        <begin position="134"/>
        <end position="152"/>
    </location>
</feature>
<dbReference type="InterPro" id="IPR011701">
    <property type="entry name" value="MFS"/>
</dbReference>
<feature type="transmembrane region" description="Helical" evidence="7">
    <location>
        <begin position="352"/>
        <end position="374"/>
    </location>
</feature>
<evidence type="ECO:0000313" key="9">
    <source>
        <dbReference type="EMBL" id="ORX38077.1"/>
    </source>
</evidence>
<dbReference type="InterPro" id="IPR020846">
    <property type="entry name" value="MFS_dom"/>
</dbReference>
<name>A0A1Y1UKL3_9TREE</name>
<dbReference type="InParanoid" id="A0A1Y1UKL3"/>
<evidence type="ECO:0000256" key="4">
    <source>
        <dbReference type="ARBA" id="ARBA00022692"/>
    </source>
</evidence>
<dbReference type="Gene3D" id="1.20.1250.20">
    <property type="entry name" value="MFS general substrate transporter like domains"/>
    <property type="match status" value="1"/>
</dbReference>
<keyword evidence="10" id="KW-1185">Reference proteome</keyword>
<dbReference type="Proteomes" id="UP000193218">
    <property type="component" value="Unassembled WGS sequence"/>
</dbReference>
<feature type="transmembrane region" description="Helical" evidence="7">
    <location>
        <begin position="394"/>
        <end position="414"/>
    </location>
</feature>
<sequence>MTRETKDDKDVEIQENAAAKGARDVRRDLTYDEAKEIAREEGMRPAFYAKVNVLNDAIFEIGMGRYQLELFITAGFGWMADNLWLQAIAIVMPAVANEWVGYPHIRLATLALYVGLIFGATFWGMSCDVIGRRLAWNSTLLVSGIFGVAVGAAPNYVAFASLIACVGFGAGGNLPVDGTMFLEFIPGPHQYLLTFLSVWWAIGQVIGSLISWVFLAHYGCPTPPAGEFCSRESNMGWRYAYFCMGALMIFLWAIRFFVLPVYESPKFLASVGRDEEAVAVIHKIAKRNGTTSSLTIEHLRDAALPFLSDETDLSITTKFSTLELVKHSFDNMSADHITALFSTRRLALSTSLVIFCYASLGLGYPLFNAFLGTFLAEKNANLGNASLNATYSAYTYQAACGVPGSILAALLVNWSRGGRKFAMSFFTIMAGAFLFALIASKTTTQTNALVSVASFWENAFYGVLYGYAPEVFPTPSRGTGDALASAASRFTGLFAPIIAAYIPDSVNGPVYASASIFMLTGIVMLFLPIETVGKTAL</sequence>
<gene>
    <name evidence="9" type="ORF">BD324DRAFT_624417</name>
</gene>
<dbReference type="GO" id="GO:0016020">
    <property type="term" value="C:membrane"/>
    <property type="evidence" value="ECO:0007669"/>
    <property type="project" value="UniProtKB-SubCell"/>
</dbReference>
<evidence type="ECO:0000256" key="6">
    <source>
        <dbReference type="ARBA" id="ARBA00023136"/>
    </source>
</evidence>
<dbReference type="PANTHER" id="PTHR23511:SF5">
    <property type="entry name" value="MAJOR FACILITATOR-TYPE TRANSPORTER HXNZ-RELATED"/>
    <property type="match status" value="1"/>
</dbReference>
<comment type="similarity">
    <text evidence="2">Belongs to the major facilitator superfamily.</text>
</comment>